<evidence type="ECO:0000256" key="9">
    <source>
        <dbReference type="PIRSR" id="PIRSR601834-1"/>
    </source>
</evidence>
<keyword evidence="3 9" id="KW-0285">Flavoprotein</keyword>
<dbReference type="PANTHER" id="PTHR19370">
    <property type="entry name" value="NADH-CYTOCHROME B5 REDUCTASE"/>
    <property type="match status" value="1"/>
</dbReference>
<dbReference type="Pfam" id="PF00970">
    <property type="entry name" value="FAD_binding_6"/>
    <property type="match status" value="1"/>
</dbReference>
<feature type="domain" description="Flavoprotein pyridine nucleotide cytochrome reductase-like FAD-binding" evidence="11">
    <location>
        <begin position="295"/>
        <end position="338"/>
    </location>
</feature>
<dbReference type="Gene3D" id="2.40.30.10">
    <property type="entry name" value="Translation factors"/>
    <property type="match status" value="1"/>
</dbReference>
<dbReference type="SUPFAM" id="SSF63380">
    <property type="entry name" value="Riboflavin synthase domain-like"/>
    <property type="match status" value="1"/>
</dbReference>
<dbReference type="GO" id="GO:0016491">
    <property type="term" value="F:oxidoreductase activity"/>
    <property type="evidence" value="ECO:0007669"/>
    <property type="project" value="UniProtKB-KW"/>
</dbReference>
<evidence type="ECO:0000259" key="11">
    <source>
        <dbReference type="Pfam" id="PF00970"/>
    </source>
</evidence>
<dbReference type="InterPro" id="IPR017938">
    <property type="entry name" value="Riboflavin_synthase-like_b-brl"/>
</dbReference>
<sequence length="608" mass="69014">MWRLPVKSITRFPVSSTLIHPHPLIGIQAIRRISLDDSNDAKKSSESGKGDNNAGKGDNDNNSGKCKNSTNGSDNGRNLSKKDNASESLSEAEAKLHRDLENFSPDQSSRVSNPGGALPGVDPKLMKYMNHPKTAYDPSENRQETNYEFHAPPSWKQKKREEAKRRARGKSPLRKLIPSILAGCAFLWAFHTYRYLTKDKDENKDKDGSLLKPSKFLPYVISFKYKIDDDHYLIEVTRKNRIQKLIKNQHLFSGNHIWSVEIAKRDINIVRNLTPLPLFVAGADPETKKPHLRLVSKAEQEGKFIFIVKRYPDGEFSKWFTGLNLLDEVDIRGPIEEYRFSPHPLDRYPSRPQLSNTIEKTEPDPIYPEHLPKAENFVYYGAGTGILPLLQVLYSPNPPKGFVQAYISLHKQSNLLQELRTLNFFAEKCGRAKFHYLIGGNGEHISEKDIMKPSLPHFNSARDLKVSAELYRYKLLQEKKKEVREQMESDSNADKRHSKSTDKKDRNYSNIDVLPPLSSNPSKEDIPDLDISKIKPENAFQQFSFFGKKDKSNQSPSLALVCGPDGYIEFVSGKPDLNNVEGKDNGPIGGLLKKKGWNDTNVKRFTGL</sequence>
<reference evidence="12 13" key="1">
    <citation type="submission" date="2019-07" db="EMBL/GenBank/DDBJ databases">
        <authorList>
            <person name="Friedrich A."/>
            <person name="Schacherer J."/>
        </authorList>
    </citation>
    <scope>NUCLEOTIDE SEQUENCE [LARGE SCALE GENOMIC DNA]</scope>
</reference>
<keyword evidence="13" id="KW-1185">Reference proteome</keyword>
<dbReference type="InterPro" id="IPR008333">
    <property type="entry name" value="Cbr1-like_FAD-bd_dom"/>
</dbReference>
<keyword evidence="6" id="KW-0560">Oxidoreductase</keyword>
<dbReference type="InterPro" id="IPR001834">
    <property type="entry name" value="CBR-like"/>
</dbReference>
<dbReference type="GO" id="GO:0005741">
    <property type="term" value="C:mitochondrial outer membrane"/>
    <property type="evidence" value="ECO:0007669"/>
    <property type="project" value="UniProtKB-SubCell"/>
</dbReference>
<feature type="region of interest" description="Disordered" evidence="10">
    <location>
        <begin position="38"/>
        <end position="169"/>
    </location>
</feature>
<comment type="subcellular location">
    <subcellularLocation>
        <location evidence="2">Mitochondrion outer membrane</location>
    </subcellularLocation>
</comment>
<feature type="compositionally biased region" description="Basic and acidic residues" evidence="10">
    <location>
        <begin position="38"/>
        <end position="49"/>
    </location>
</feature>
<evidence type="ECO:0000256" key="6">
    <source>
        <dbReference type="ARBA" id="ARBA00023002"/>
    </source>
</evidence>
<name>A0A7D9H0N7_DEKBR</name>
<feature type="compositionally biased region" description="Basic and acidic residues" evidence="10">
    <location>
        <begin position="482"/>
        <end position="507"/>
    </location>
</feature>
<evidence type="ECO:0000256" key="1">
    <source>
        <dbReference type="ARBA" id="ARBA00001974"/>
    </source>
</evidence>
<evidence type="ECO:0000256" key="8">
    <source>
        <dbReference type="ARBA" id="ARBA00023136"/>
    </source>
</evidence>
<dbReference type="AlphaFoldDB" id="A0A7D9H0N7"/>
<keyword evidence="7" id="KW-0496">Mitochondrion</keyword>
<evidence type="ECO:0000256" key="10">
    <source>
        <dbReference type="SAM" id="MobiDB-lite"/>
    </source>
</evidence>
<feature type="binding site" evidence="9">
    <location>
        <position position="309"/>
    </location>
    <ligand>
        <name>FAD</name>
        <dbReference type="ChEBI" id="CHEBI:57692"/>
    </ligand>
</feature>
<comment type="cofactor">
    <cofactor evidence="1 9">
        <name>FAD</name>
        <dbReference type="ChEBI" id="CHEBI:57692"/>
    </cofactor>
</comment>
<dbReference type="PANTHER" id="PTHR19370:SF189">
    <property type="entry name" value="CYTOCHROME C MITOCHONDRIAL IMPORT FACTOR CYC2"/>
    <property type="match status" value="1"/>
</dbReference>
<feature type="binding site" evidence="9">
    <location>
        <position position="307"/>
    </location>
    <ligand>
        <name>FAD</name>
        <dbReference type="ChEBI" id="CHEBI:57692"/>
    </ligand>
</feature>
<evidence type="ECO:0000313" key="13">
    <source>
        <dbReference type="Proteomes" id="UP000478008"/>
    </source>
</evidence>
<evidence type="ECO:0000256" key="5">
    <source>
        <dbReference type="ARBA" id="ARBA00022827"/>
    </source>
</evidence>
<feature type="binding site" evidence="9">
    <location>
        <position position="317"/>
    </location>
    <ligand>
        <name>FAD</name>
        <dbReference type="ChEBI" id="CHEBI:57692"/>
    </ligand>
</feature>
<evidence type="ECO:0000256" key="4">
    <source>
        <dbReference type="ARBA" id="ARBA00022787"/>
    </source>
</evidence>
<keyword evidence="8" id="KW-0472">Membrane</keyword>
<evidence type="ECO:0000256" key="3">
    <source>
        <dbReference type="ARBA" id="ARBA00022630"/>
    </source>
</evidence>
<accession>A0A7D9H0N7</accession>
<organism evidence="12 13">
    <name type="scientific">Dekkera bruxellensis</name>
    <name type="common">Brettanomyces custersii</name>
    <dbReference type="NCBI Taxonomy" id="5007"/>
    <lineage>
        <taxon>Eukaryota</taxon>
        <taxon>Fungi</taxon>
        <taxon>Dikarya</taxon>
        <taxon>Ascomycota</taxon>
        <taxon>Saccharomycotina</taxon>
        <taxon>Pichiomycetes</taxon>
        <taxon>Pichiales</taxon>
        <taxon>Pichiaceae</taxon>
        <taxon>Brettanomyces</taxon>
    </lineage>
</organism>
<feature type="compositionally biased region" description="Basic and acidic residues" evidence="10">
    <location>
        <begin position="92"/>
        <end position="101"/>
    </location>
</feature>
<keyword evidence="4" id="KW-1000">Mitochondrion outer membrane</keyword>
<evidence type="ECO:0000256" key="2">
    <source>
        <dbReference type="ARBA" id="ARBA00004294"/>
    </source>
</evidence>
<dbReference type="Proteomes" id="UP000478008">
    <property type="component" value="Unassembled WGS sequence"/>
</dbReference>
<proteinExistence type="predicted"/>
<evidence type="ECO:0000313" key="12">
    <source>
        <dbReference type="EMBL" id="VUG18742.1"/>
    </source>
</evidence>
<protein>
    <submittedName>
        <fullName evidence="12">DEBR0S4_01200g1_1</fullName>
    </submittedName>
</protein>
<gene>
    <name evidence="12" type="ORF">DEBR0S4_01200G</name>
</gene>
<dbReference type="EMBL" id="CABFWN010000004">
    <property type="protein sequence ID" value="VUG18742.1"/>
    <property type="molecule type" value="Genomic_DNA"/>
</dbReference>
<feature type="compositionally biased region" description="Low complexity" evidence="10">
    <location>
        <begin position="50"/>
        <end position="69"/>
    </location>
</feature>
<feature type="region of interest" description="Disordered" evidence="10">
    <location>
        <begin position="482"/>
        <end position="529"/>
    </location>
</feature>
<evidence type="ECO:0000256" key="7">
    <source>
        <dbReference type="ARBA" id="ARBA00023128"/>
    </source>
</evidence>
<keyword evidence="5 9" id="KW-0274">FAD</keyword>